<name>A0A5C6DYB4_9BACT</name>
<sequence>MSAIFTFPVRGLKRTSHVTLICYATSVSHEDDFLDEVRRYCDENSPPDDVALLGPSFIKADLQRIRESDRFLKRLPGASRYVDTPVASQICFGADGLQNCEHPDIARIVRAGLTCLFDRHQGLIRGSSAFHFIKPSGRHCDAFLRTANVLVRGVEIEFIAACCLASCPDEMTRIYTDTGAIHSVAFAMLRLFTGFGDSRSKSIIDSFGSYQSFDNYPFIDAAHALVLVSASTSGKLIEGIVRREPQIEHALTIFFLGESSEAQSILCDLTFHATDNPDGLSKINSYAADSCPMCLGSTGVRMSHEQFMPQGPQVEPVLIRAKDAPPNTSKFFEPLVGHEIFKANYREADSSSASREVYLDLVPLFSTDLFSHVAGLKDDFDRFVSHLVSVNTRRIVHLNDKASKHFAGRIAIFAHEHGVTADILSAKELQELGGEDPQLGGTTIVAASAISTGRGLSEVSKSLRYAQRGGAIKYAIAFCRTKDQVLSQDVQRHLRFGDHGPREHDVSIMYEFYLPSWRPEGQTAWEAELKLLSSSLEPPPSDLQRRKEIVRESLSSTNRGLANDLFLSSPAGDPLKLRPSFAFWDFDYSSEDWADRPPSQADAYATIVTVLHNIRQGKRNRENSLNQDDHVRRVISPRCFERFNDGIIQASLLRAAYFSELDYSLDDSLSEDMRSILSTVFGQSGTSVGEGAYEFLLAIALGKLKLGESHTASLVSDFNGTLTGPVPEYLWEKIRERYSIDDC</sequence>
<dbReference type="Proteomes" id="UP000315471">
    <property type="component" value="Unassembled WGS sequence"/>
</dbReference>
<dbReference type="OrthoDB" id="791936at2"/>
<proteinExistence type="predicted"/>
<dbReference type="EMBL" id="SJPY01000005">
    <property type="protein sequence ID" value="TWU40036.1"/>
    <property type="molecule type" value="Genomic_DNA"/>
</dbReference>
<evidence type="ECO:0000313" key="2">
    <source>
        <dbReference type="Proteomes" id="UP000315471"/>
    </source>
</evidence>
<evidence type="ECO:0000313" key="1">
    <source>
        <dbReference type="EMBL" id="TWU40036.1"/>
    </source>
</evidence>
<comment type="caution">
    <text evidence="1">The sequence shown here is derived from an EMBL/GenBank/DDBJ whole genome shotgun (WGS) entry which is preliminary data.</text>
</comment>
<dbReference type="AlphaFoldDB" id="A0A5C6DYB4"/>
<accession>A0A5C6DYB4</accession>
<keyword evidence="2" id="KW-1185">Reference proteome</keyword>
<protein>
    <submittedName>
        <fullName evidence="1">Uncharacterized protein</fullName>
    </submittedName>
</protein>
<gene>
    <name evidence="1" type="ORF">Q31b_33800</name>
</gene>
<organism evidence="1 2">
    <name type="scientific">Novipirellula aureliae</name>
    <dbReference type="NCBI Taxonomy" id="2527966"/>
    <lineage>
        <taxon>Bacteria</taxon>
        <taxon>Pseudomonadati</taxon>
        <taxon>Planctomycetota</taxon>
        <taxon>Planctomycetia</taxon>
        <taxon>Pirellulales</taxon>
        <taxon>Pirellulaceae</taxon>
        <taxon>Novipirellula</taxon>
    </lineage>
</organism>
<reference evidence="1 2" key="1">
    <citation type="submission" date="2019-02" db="EMBL/GenBank/DDBJ databases">
        <title>Deep-cultivation of Planctomycetes and their phenomic and genomic characterization uncovers novel biology.</title>
        <authorList>
            <person name="Wiegand S."/>
            <person name="Jogler M."/>
            <person name="Boedeker C."/>
            <person name="Pinto D."/>
            <person name="Vollmers J."/>
            <person name="Rivas-Marin E."/>
            <person name="Kohn T."/>
            <person name="Peeters S.H."/>
            <person name="Heuer A."/>
            <person name="Rast P."/>
            <person name="Oberbeckmann S."/>
            <person name="Bunk B."/>
            <person name="Jeske O."/>
            <person name="Meyerdierks A."/>
            <person name="Storesund J.E."/>
            <person name="Kallscheuer N."/>
            <person name="Luecker S."/>
            <person name="Lage O.M."/>
            <person name="Pohl T."/>
            <person name="Merkel B.J."/>
            <person name="Hornburger P."/>
            <person name="Mueller R.-W."/>
            <person name="Bruemmer F."/>
            <person name="Labrenz M."/>
            <person name="Spormann A.M."/>
            <person name="Op Den Camp H."/>
            <person name="Overmann J."/>
            <person name="Amann R."/>
            <person name="Jetten M.S.M."/>
            <person name="Mascher T."/>
            <person name="Medema M.H."/>
            <person name="Devos D.P."/>
            <person name="Kaster A.-K."/>
            <person name="Ovreas L."/>
            <person name="Rohde M."/>
            <person name="Galperin M.Y."/>
            <person name="Jogler C."/>
        </authorList>
    </citation>
    <scope>NUCLEOTIDE SEQUENCE [LARGE SCALE GENOMIC DNA]</scope>
    <source>
        <strain evidence="1 2">Q31b</strain>
    </source>
</reference>
<dbReference type="RefSeq" id="WP_146600674.1">
    <property type="nucleotide sequence ID" value="NZ_SJPY01000005.1"/>
</dbReference>